<dbReference type="EMBL" id="BAABFC010000003">
    <property type="protein sequence ID" value="GAA4494080.1"/>
    <property type="molecule type" value="Genomic_DNA"/>
</dbReference>
<dbReference type="EC" id="2.7.13.3" evidence="3"/>
<evidence type="ECO:0000256" key="2">
    <source>
        <dbReference type="ARBA" id="ARBA00004429"/>
    </source>
</evidence>
<reference evidence="19" key="1">
    <citation type="journal article" date="2019" name="Int. J. Syst. Evol. Microbiol.">
        <title>The Global Catalogue of Microorganisms (GCM) 10K type strain sequencing project: providing services to taxonomists for standard genome sequencing and annotation.</title>
        <authorList>
            <consortium name="The Broad Institute Genomics Platform"/>
            <consortium name="The Broad Institute Genome Sequencing Center for Infectious Disease"/>
            <person name="Wu L."/>
            <person name="Ma J."/>
        </authorList>
    </citation>
    <scope>NUCLEOTIDE SEQUENCE [LARGE SCALE GENOMIC DNA]</scope>
    <source>
        <strain evidence="19">JCM 32226</strain>
    </source>
</reference>
<keyword evidence="7" id="KW-0808">Transferase</keyword>
<dbReference type="Pfam" id="PF00512">
    <property type="entry name" value="HisKA"/>
    <property type="match status" value="1"/>
</dbReference>
<evidence type="ECO:0000256" key="14">
    <source>
        <dbReference type="ARBA" id="ARBA00023136"/>
    </source>
</evidence>
<evidence type="ECO:0000256" key="5">
    <source>
        <dbReference type="ARBA" id="ARBA00022519"/>
    </source>
</evidence>
<keyword evidence="13" id="KW-0902">Two-component regulatory system</keyword>
<keyword evidence="19" id="KW-1185">Reference proteome</keyword>
<dbReference type="PANTHER" id="PTHR44936:SF5">
    <property type="entry name" value="SENSOR HISTIDINE KINASE ENVZ"/>
    <property type="match status" value="1"/>
</dbReference>
<dbReference type="SMART" id="SM00388">
    <property type="entry name" value="HisKA"/>
    <property type="match status" value="1"/>
</dbReference>
<keyword evidence="5" id="KW-0997">Cell inner membrane</keyword>
<feature type="domain" description="HAMP" evidence="17">
    <location>
        <begin position="199"/>
        <end position="251"/>
    </location>
</feature>
<dbReference type="SMART" id="SM00304">
    <property type="entry name" value="HAMP"/>
    <property type="match status" value="1"/>
</dbReference>
<keyword evidence="4" id="KW-1003">Cell membrane</keyword>
<evidence type="ECO:0000256" key="10">
    <source>
        <dbReference type="ARBA" id="ARBA00022777"/>
    </source>
</evidence>
<evidence type="ECO:0000256" key="1">
    <source>
        <dbReference type="ARBA" id="ARBA00000085"/>
    </source>
</evidence>
<evidence type="ECO:0000256" key="13">
    <source>
        <dbReference type="ARBA" id="ARBA00023012"/>
    </source>
</evidence>
<dbReference type="InterPro" id="IPR005467">
    <property type="entry name" value="His_kinase_dom"/>
</dbReference>
<proteinExistence type="predicted"/>
<evidence type="ECO:0000259" key="17">
    <source>
        <dbReference type="PROSITE" id="PS50885"/>
    </source>
</evidence>
<name>A0ABP8PZU0_9GAMM</name>
<dbReference type="InterPro" id="IPR050980">
    <property type="entry name" value="2C_sensor_his_kinase"/>
</dbReference>
<evidence type="ECO:0000256" key="7">
    <source>
        <dbReference type="ARBA" id="ARBA00022679"/>
    </source>
</evidence>
<dbReference type="InterPro" id="IPR003660">
    <property type="entry name" value="HAMP_dom"/>
</dbReference>
<keyword evidence="8 15" id="KW-0812">Transmembrane</keyword>
<evidence type="ECO:0000256" key="8">
    <source>
        <dbReference type="ARBA" id="ARBA00022692"/>
    </source>
</evidence>
<evidence type="ECO:0000256" key="6">
    <source>
        <dbReference type="ARBA" id="ARBA00022553"/>
    </source>
</evidence>
<comment type="caution">
    <text evidence="18">The sequence shown here is derived from an EMBL/GenBank/DDBJ whole genome shotgun (WGS) entry which is preliminary data.</text>
</comment>
<evidence type="ECO:0000256" key="9">
    <source>
        <dbReference type="ARBA" id="ARBA00022741"/>
    </source>
</evidence>
<dbReference type="SUPFAM" id="SSF55874">
    <property type="entry name" value="ATPase domain of HSP90 chaperone/DNA topoisomerase II/histidine kinase"/>
    <property type="match status" value="1"/>
</dbReference>
<evidence type="ECO:0000256" key="3">
    <source>
        <dbReference type="ARBA" id="ARBA00012438"/>
    </source>
</evidence>
<dbReference type="Pfam" id="PF02518">
    <property type="entry name" value="HATPase_c"/>
    <property type="match status" value="1"/>
</dbReference>
<comment type="catalytic activity">
    <reaction evidence="1">
        <text>ATP + protein L-histidine = ADP + protein N-phospho-L-histidine.</text>
        <dbReference type="EC" id="2.7.13.3"/>
    </reaction>
</comment>
<comment type="subcellular location">
    <subcellularLocation>
        <location evidence="2">Cell inner membrane</location>
        <topology evidence="2">Multi-pass membrane protein</topology>
    </subcellularLocation>
</comment>
<protein>
    <recommendedName>
        <fullName evidence="3">histidine kinase</fullName>
        <ecNumber evidence="3">2.7.13.3</ecNumber>
    </recommendedName>
</protein>
<evidence type="ECO:0000256" key="11">
    <source>
        <dbReference type="ARBA" id="ARBA00022840"/>
    </source>
</evidence>
<keyword evidence="12 15" id="KW-1133">Transmembrane helix</keyword>
<dbReference type="Gene3D" id="1.10.8.500">
    <property type="entry name" value="HAMP domain in histidine kinase"/>
    <property type="match status" value="1"/>
</dbReference>
<dbReference type="InterPro" id="IPR003594">
    <property type="entry name" value="HATPase_dom"/>
</dbReference>
<dbReference type="PANTHER" id="PTHR44936">
    <property type="entry name" value="SENSOR PROTEIN CREC"/>
    <property type="match status" value="1"/>
</dbReference>
<dbReference type="CDD" id="cd00075">
    <property type="entry name" value="HATPase"/>
    <property type="match status" value="1"/>
</dbReference>
<dbReference type="SUPFAM" id="SSF158472">
    <property type="entry name" value="HAMP domain-like"/>
    <property type="match status" value="1"/>
</dbReference>
<evidence type="ECO:0000256" key="4">
    <source>
        <dbReference type="ARBA" id="ARBA00022475"/>
    </source>
</evidence>
<gene>
    <name evidence="18" type="ORF">GCM10023095_05150</name>
</gene>
<evidence type="ECO:0000313" key="19">
    <source>
        <dbReference type="Proteomes" id="UP001501321"/>
    </source>
</evidence>
<organism evidence="18 19">
    <name type="scientific">Pseudaeromonas paramecii</name>
    <dbReference type="NCBI Taxonomy" id="2138166"/>
    <lineage>
        <taxon>Bacteria</taxon>
        <taxon>Pseudomonadati</taxon>
        <taxon>Pseudomonadota</taxon>
        <taxon>Gammaproteobacteria</taxon>
        <taxon>Aeromonadales</taxon>
        <taxon>Aeromonadaceae</taxon>
        <taxon>Pseudaeromonas</taxon>
    </lineage>
</organism>
<keyword evidence="14 15" id="KW-0472">Membrane</keyword>
<evidence type="ECO:0000259" key="16">
    <source>
        <dbReference type="PROSITE" id="PS50109"/>
    </source>
</evidence>
<dbReference type="PROSITE" id="PS50885">
    <property type="entry name" value="HAMP"/>
    <property type="match status" value="1"/>
</dbReference>
<dbReference type="Gene3D" id="3.30.565.10">
    <property type="entry name" value="Histidine kinase-like ATPase, C-terminal domain"/>
    <property type="match status" value="1"/>
</dbReference>
<dbReference type="CDD" id="cd00082">
    <property type="entry name" value="HisKA"/>
    <property type="match status" value="1"/>
</dbReference>
<evidence type="ECO:0000256" key="12">
    <source>
        <dbReference type="ARBA" id="ARBA00022989"/>
    </source>
</evidence>
<dbReference type="InterPro" id="IPR004358">
    <property type="entry name" value="Sig_transdc_His_kin-like_C"/>
</dbReference>
<dbReference type="InterPro" id="IPR036097">
    <property type="entry name" value="HisK_dim/P_sf"/>
</dbReference>
<dbReference type="InterPro" id="IPR003661">
    <property type="entry name" value="HisK_dim/P_dom"/>
</dbReference>
<dbReference type="GO" id="GO:0005524">
    <property type="term" value="F:ATP binding"/>
    <property type="evidence" value="ECO:0007669"/>
    <property type="project" value="UniProtKB-KW"/>
</dbReference>
<dbReference type="InterPro" id="IPR036890">
    <property type="entry name" value="HATPase_C_sf"/>
</dbReference>
<dbReference type="PRINTS" id="PR00344">
    <property type="entry name" value="BCTRLSENSOR"/>
</dbReference>
<keyword evidence="11 18" id="KW-0067">ATP-binding</keyword>
<sequence length="456" mass="51465">MISRWLPRHISTQLLLITLCGLVLVQLLSLQVYRLERSDTLSLVSSRHAMLQLAAVVNLLNTAPPGQSEQILRASRSETLMLRLKTTAWTPPQRDPLFEARLTRLLDVPTDIRISAELLDPSQLPPPPDGHAPWMERGRGRMMALRDARLYGSIQLANGQWLLFSTFQDKEPPAWSPRHLLSLMLVGGLIGLLLIWLIRRITRPLKQLARQAEQFGRGERLPPLTESGPDEVRETLAAFNRMQSRLDRFVQDRTQMLAAISHDLRTPLTSLQLRCEFLPEGEDRQRMLQTLGQMEQMIRATLHFAQEDQQQTPRRDVDLVSLLHSLCDDYEDAGQAVSCQTEGKLVYTCHPESLRRAVQNLVDNALKYAGSAEVRLASSDRSIQIRVQDDGPGIPEDQLEQVFKPFVRGDTARNTEDGSMGLGLSIARTLVHQHGGELQLRNRAEGGLEACLHLPR</sequence>
<dbReference type="Proteomes" id="UP001501321">
    <property type="component" value="Unassembled WGS sequence"/>
</dbReference>
<feature type="domain" description="Histidine kinase" evidence="16">
    <location>
        <begin position="259"/>
        <end position="456"/>
    </location>
</feature>
<dbReference type="Gene3D" id="1.10.287.130">
    <property type="match status" value="1"/>
</dbReference>
<dbReference type="SMART" id="SM00387">
    <property type="entry name" value="HATPase_c"/>
    <property type="match status" value="1"/>
</dbReference>
<keyword evidence="9" id="KW-0547">Nucleotide-binding</keyword>
<evidence type="ECO:0000256" key="15">
    <source>
        <dbReference type="SAM" id="Phobius"/>
    </source>
</evidence>
<dbReference type="SUPFAM" id="SSF47384">
    <property type="entry name" value="Homodimeric domain of signal transducing histidine kinase"/>
    <property type="match status" value="1"/>
</dbReference>
<dbReference type="Pfam" id="PF00672">
    <property type="entry name" value="HAMP"/>
    <property type="match status" value="1"/>
</dbReference>
<dbReference type="RefSeq" id="WP_345009760.1">
    <property type="nucleotide sequence ID" value="NZ_BAABFC010000003.1"/>
</dbReference>
<evidence type="ECO:0000313" key="18">
    <source>
        <dbReference type="EMBL" id="GAA4494080.1"/>
    </source>
</evidence>
<accession>A0ABP8PZU0</accession>
<dbReference type="CDD" id="cd06225">
    <property type="entry name" value="HAMP"/>
    <property type="match status" value="1"/>
</dbReference>
<dbReference type="PROSITE" id="PS50109">
    <property type="entry name" value="HIS_KIN"/>
    <property type="match status" value="1"/>
</dbReference>
<feature type="transmembrane region" description="Helical" evidence="15">
    <location>
        <begin position="180"/>
        <end position="198"/>
    </location>
</feature>
<keyword evidence="10" id="KW-0418">Kinase</keyword>
<keyword evidence="6" id="KW-0597">Phosphoprotein</keyword>